<dbReference type="InterPro" id="IPR002486">
    <property type="entry name" value="Col_cuticle_N"/>
</dbReference>
<keyword evidence="1" id="KW-0677">Repeat</keyword>
<reference evidence="7" key="3">
    <citation type="submission" date="2016-11" db="UniProtKB">
        <authorList>
            <consortium name="WormBaseParasite"/>
        </authorList>
    </citation>
    <scope>IDENTIFICATION</scope>
    <source>
        <strain evidence="7">pt0022</strain>
    </source>
</reference>
<feature type="domain" description="Nematode cuticle collagen N-terminal" evidence="4">
    <location>
        <begin position="6"/>
        <end position="58"/>
    </location>
</feature>
<dbReference type="WBParaSite" id="maker-PairedContig_1697-snap-gene-3.44-mRNA-1">
    <property type="protein sequence ID" value="maker-PairedContig_1697-snap-gene-3.44-mRNA-1"/>
    <property type="gene ID" value="maker-PairedContig_1697-snap-gene-3.44"/>
</dbReference>
<keyword evidence="3" id="KW-0812">Transmembrane</keyword>
<dbReference type="PANTHER" id="PTHR24637:SF194">
    <property type="entry name" value="CUTICLE COLLAGEN 10-RELATED"/>
    <property type="match status" value="1"/>
</dbReference>
<protein>
    <submittedName>
        <fullName evidence="7">Col_cuticle_N domain-containing protein</fullName>
    </submittedName>
</protein>
<accession>J9EP93</accession>
<gene>
    <name evidence="5" type="ORF">WUBG_04738</name>
</gene>
<evidence type="ECO:0000313" key="6">
    <source>
        <dbReference type="Proteomes" id="UP000004810"/>
    </source>
</evidence>
<dbReference type="InterPro" id="IPR008160">
    <property type="entry name" value="Collagen"/>
</dbReference>
<reference evidence="6" key="2">
    <citation type="submission" date="2012-08" db="EMBL/GenBank/DDBJ databases">
        <title>The Genome Sequence of Wuchereria bancrofti.</title>
        <authorList>
            <person name="Nutman T.B."/>
            <person name="Fink D.L."/>
            <person name="Russ C."/>
            <person name="Young S."/>
            <person name="Zeng Q."/>
            <person name="Koehrsen M."/>
            <person name="Alvarado L."/>
            <person name="Berlin A."/>
            <person name="Chapman S.B."/>
            <person name="Chen Z."/>
            <person name="Freedman E."/>
            <person name="Gellesch M."/>
            <person name="Goldberg J."/>
            <person name="Griggs A."/>
            <person name="Gujja S."/>
            <person name="Heilman E.R."/>
            <person name="Heiman D."/>
            <person name="Hepburn T."/>
            <person name="Howarth C."/>
            <person name="Jen D."/>
            <person name="Larson L."/>
            <person name="Lewis B."/>
            <person name="Mehta T."/>
            <person name="Park D."/>
            <person name="Pearson M."/>
            <person name="Roberts A."/>
            <person name="Saif S."/>
            <person name="Shea T."/>
            <person name="Shenoy N."/>
            <person name="Sisk P."/>
            <person name="Stolte C."/>
            <person name="Sykes S."/>
            <person name="Walk T."/>
            <person name="White J."/>
            <person name="Yandava C."/>
            <person name="Haas B."/>
            <person name="Henn M.R."/>
            <person name="Nusbaum C."/>
            <person name="Birren B."/>
        </authorList>
    </citation>
    <scope>NUCLEOTIDE SEQUENCE [LARGE SCALE GENOMIC DNA]</scope>
    <source>
        <strain evidence="6">NA</strain>
    </source>
</reference>
<evidence type="ECO:0000313" key="5">
    <source>
        <dbReference type="EMBL" id="EJW84351.1"/>
    </source>
</evidence>
<dbReference type="Pfam" id="PF01484">
    <property type="entry name" value="Col_cuticle_N"/>
    <property type="match status" value="1"/>
</dbReference>
<dbReference type="AlphaFoldDB" id="J9EP93"/>
<dbReference type="Proteomes" id="UP000004810">
    <property type="component" value="Unassembled WGS sequence"/>
</dbReference>
<dbReference type="SMART" id="SM01088">
    <property type="entry name" value="Col_cuticle_N"/>
    <property type="match status" value="1"/>
</dbReference>
<feature type="region of interest" description="Disordered" evidence="2">
    <location>
        <begin position="157"/>
        <end position="248"/>
    </location>
</feature>
<evidence type="ECO:0000256" key="2">
    <source>
        <dbReference type="SAM" id="MobiDB-lite"/>
    </source>
</evidence>
<sequence>MHEAKIVLFAAFGCSAFAITACLVVISSAYMVVKEIGDEVLDEIQMFRSEIDSAWSEIMNIQISLSPPSQQPDNPFSSIFRQKRHMFFNLPSYCICELPKAICPPGLPGPPGPFGQKGQPGLPGLPGEDNTVIYPSVTCPPQDVPCVKCPAGLLGLPGSDGPRGSEGPAGIPGQPGHRGLIGLLGLPGPHGDAGLPGPPGTVRPRGPPGQDGLRGRGKAGPEGISGLPESLGEPGPDGQRGNDGIQDQ</sequence>
<evidence type="ECO:0000256" key="1">
    <source>
        <dbReference type="ARBA" id="ARBA00022737"/>
    </source>
</evidence>
<feature type="compositionally biased region" description="Low complexity" evidence="2">
    <location>
        <begin position="175"/>
        <end position="195"/>
    </location>
</feature>
<dbReference type="Pfam" id="PF01391">
    <property type="entry name" value="Collagen"/>
    <property type="match status" value="1"/>
</dbReference>
<dbReference type="GO" id="GO:0042302">
    <property type="term" value="F:structural constituent of cuticle"/>
    <property type="evidence" value="ECO:0007669"/>
    <property type="project" value="InterPro"/>
</dbReference>
<evidence type="ECO:0000256" key="3">
    <source>
        <dbReference type="SAM" id="Phobius"/>
    </source>
</evidence>
<evidence type="ECO:0000259" key="4">
    <source>
        <dbReference type="SMART" id="SM01088"/>
    </source>
</evidence>
<name>J9EP93_WUCBA</name>
<feature type="transmembrane region" description="Helical" evidence="3">
    <location>
        <begin position="6"/>
        <end position="26"/>
    </location>
</feature>
<reference evidence="5" key="1">
    <citation type="submission" date="2012-08" db="EMBL/GenBank/DDBJ databases">
        <title>The Genome Sequence of Wuchereria bancrofti.</title>
        <authorList>
            <consortium name="The Broad Institute Genome Sequencing Platform"/>
            <consortium name="Broad Institute Genome Sequencing Center for Infectious Disease"/>
            <person name="Nutman T.B."/>
            <person name="Fink D.L."/>
            <person name="Russ C."/>
            <person name="Young S."/>
            <person name="Zeng Q."/>
            <person name="Koehrsen M."/>
            <person name="Alvarado L."/>
            <person name="Berlin A."/>
            <person name="Borenstein D."/>
            <person name="Chapman S.B."/>
            <person name="Chen Z."/>
            <person name="Engels R."/>
            <person name="Freedman E."/>
            <person name="Gellesch M."/>
            <person name="Goldberg J."/>
            <person name="Griggs A."/>
            <person name="Gujja S."/>
            <person name="Heilman E.R."/>
            <person name="Heiman D."/>
            <person name="Hepburn T."/>
            <person name="Howarth C."/>
            <person name="Jen D."/>
            <person name="Larson L."/>
            <person name="Lewis B."/>
            <person name="Mehta T."/>
            <person name="Park D."/>
            <person name="Pearson M."/>
            <person name="Richards J."/>
            <person name="Roberts A."/>
            <person name="Saif S."/>
            <person name="Shea T."/>
            <person name="Shenoy N."/>
            <person name="Sisk P."/>
            <person name="Stolte C."/>
            <person name="Sykes S."/>
            <person name="Walk T."/>
            <person name="White J."/>
            <person name="Yandava C."/>
            <person name="Haas B."/>
            <person name="Henn M.R."/>
            <person name="Nusbaum C."/>
            <person name="Birren B."/>
        </authorList>
    </citation>
    <scope>NUCLEOTIDE SEQUENCE</scope>
</reference>
<proteinExistence type="predicted"/>
<dbReference type="PANTHER" id="PTHR24637">
    <property type="entry name" value="COLLAGEN"/>
    <property type="match status" value="1"/>
</dbReference>
<dbReference type="STRING" id="6293.J9EP93"/>
<dbReference type="EMBL" id="ADBV01001669">
    <property type="protein sequence ID" value="EJW84351.1"/>
    <property type="molecule type" value="Genomic_DNA"/>
</dbReference>
<dbReference type="PROSITE" id="PS51257">
    <property type="entry name" value="PROKAR_LIPOPROTEIN"/>
    <property type="match status" value="1"/>
</dbReference>
<organism evidence="5 6">
    <name type="scientific">Wuchereria bancrofti</name>
    <dbReference type="NCBI Taxonomy" id="6293"/>
    <lineage>
        <taxon>Eukaryota</taxon>
        <taxon>Metazoa</taxon>
        <taxon>Ecdysozoa</taxon>
        <taxon>Nematoda</taxon>
        <taxon>Chromadorea</taxon>
        <taxon>Rhabditida</taxon>
        <taxon>Spirurina</taxon>
        <taxon>Spiruromorpha</taxon>
        <taxon>Filarioidea</taxon>
        <taxon>Onchocercidae</taxon>
        <taxon>Wuchereria</taxon>
    </lineage>
</organism>
<evidence type="ECO:0000313" key="7">
    <source>
        <dbReference type="WBParaSite" id="maker-PairedContig_1697-snap-gene-3.44-mRNA-1"/>
    </source>
</evidence>
<keyword evidence="3" id="KW-0472">Membrane</keyword>
<feature type="compositionally biased region" description="Pro residues" evidence="2">
    <location>
        <begin position="196"/>
        <end position="207"/>
    </location>
</feature>
<keyword evidence="3" id="KW-1133">Transmembrane helix</keyword>